<dbReference type="FunFam" id="2.40.440.10:FF:000002">
    <property type="entry name" value="L,D-transpeptidase ErfK/SrfK"/>
    <property type="match status" value="1"/>
</dbReference>
<dbReference type="InterPro" id="IPR005490">
    <property type="entry name" value="LD_TPept_cat_dom"/>
</dbReference>
<keyword evidence="7 9" id="KW-0573">Peptidoglycan synthesis</keyword>
<evidence type="ECO:0000256" key="6">
    <source>
        <dbReference type="ARBA" id="ARBA00022960"/>
    </source>
</evidence>
<keyword evidence="6 9" id="KW-0133">Cell shape</keyword>
<organism evidence="11 12">
    <name type="scientific">Pseudochelatococcus contaminans</name>
    <dbReference type="NCBI Taxonomy" id="1538103"/>
    <lineage>
        <taxon>Bacteria</taxon>
        <taxon>Pseudomonadati</taxon>
        <taxon>Pseudomonadota</taxon>
        <taxon>Alphaproteobacteria</taxon>
        <taxon>Hyphomicrobiales</taxon>
        <taxon>Chelatococcaceae</taxon>
        <taxon>Pseudochelatococcus</taxon>
    </lineage>
</organism>
<dbReference type="Proteomes" id="UP000537592">
    <property type="component" value="Unassembled WGS sequence"/>
</dbReference>
<accession>A0A7W5Z5C7</accession>
<dbReference type="UniPathway" id="UPA00219"/>
<evidence type="ECO:0000256" key="3">
    <source>
        <dbReference type="ARBA" id="ARBA00022676"/>
    </source>
</evidence>
<reference evidence="11 12" key="1">
    <citation type="submission" date="2020-08" db="EMBL/GenBank/DDBJ databases">
        <title>Genomic Encyclopedia of Type Strains, Phase IV (KMG-IV): sequencing the most valuable type-strain genomes for metagenomic binning, comparative biology and taxonomic classification.</title>
        <authorList>
            <person name="Goeker M."/>
        </authorList>
    </citation>
    <scope>NUCLEOTIDE SEQUENCE [LARGE SCALE GENOMIC DNA]</scope>
    <source>
        <strain evidence="11 12">DSM 28760</strain>
    </source>
</reference>
<evidence type="ECO:0000256" key="1">
    <source>
        <dbReference type="ARBA" id="ARBA00004752"/>
    </source>
</evidence>
<evidence type="ECO:0000313" key="11">
    <source>
        <dbReference type="EMBL" id="MBB3810491.1"/>
    </source>
</evidence>
<gene>
    <name evidence="11" type="ORF">FHS81_002592</name>
</gene>
<dbReference type="EMBL" id="JACICC010000006">
    <property type="protein sequence ID" value="MBB3810491.1"/>
    <property type="molecule type" value="Genomic_DNA"/>
</dbReference>
<dbReference type="AlphaFoldDB" id="A0A7W5Z5C7"/>
<comment type="pathway">
    <text evidence="1 9">Cell wall biogenesis; peptidoglycan biosynthesis.</text>
</comment>
<dbReference type="PANTHER" id="PTHR30582">
    <property type="entry name" value="L,D-TRANSPEPTIDASE"/>
    <property type="match status" value="1"/>
</dbReference>
<keyword evidence="8 9" id="KW-0961">Cell wall biogenesis/degradation</keyword>
<dbReference type="GO" id="GO:0016757">
    <property type="term" value="F:glycosyltransferase activity"/>
    <property type="evidence" value="ECO:0007669"/>
    <property type="project" value="UniProtKB-KW"/>
</dbReference>
<dbReference type="GO" id="GO:0071555">
    <property type="term" value="P:cell wall organization"/>
    <property type="evidence" value="ECO:0007669"/>
    <property type="project" value="UniProtKB-UniRule"/>
</dbReference>
<dbReference type="PANTHER" id="PTHR30582:SF24">
    <property type="entry name" value="L,D-TRANSPEPTIDASE ERFK_SRFK-RELATED"/>
    <property type="match status" value="1"/>
</dbReference>
<dbReference type="PROSITE" id="PS51257">
    <property type="entry name" value="PROKAR_LIPOPROTEIN"/>
    <property type="match status" value="1"/>
</dbReference>
<protein>
    <submittedName>
        <fullName evidence="11">Lipoprotein-anchoring transpeptidase ErfK/SrfK</fullName>
    </submittedName>
</protein>
<evidence type="ECO:0000256" key="8">
    <source>
        <dbReference type="ARBA" id="ARBA00023316"/>
    </source>
</evidence>
<comment type="caution">
    <text evidence="11">The sequence shown here is derived from an EMBL/GenBank/DDBJ whole genome shotgun (WGS) entry which is preliminary data.</text>
</comment>
<dbReference type="SUPFAM" id="SSF141523">
    <property type="entry name" value="L,D-transpeptidase catalytic domain-like"/>
    <property type="match status" value="1"/>
</dbReference>
<feature type="active site" description="Nucleophile" evidence="9">
    <location>
        <position position="190"/>
    </location>
</feature>
<evidence type="ECO:0000256" key="2">
    <source>
        <dbReference type="ARBA" id="ARBA00005992"/>
    </source>
</evidence>
<dbReference type="GO" id="GO:0008360">
    <property type="term" value="P:regulation of cell shape"/>
    <property type="evidence" value="ECO:0007669"/>
    <property type="project" value="UniProtKB-UniRule"/>
</dbReference>
<dbReference type="PROSITE" id="PS52029">
    <property type="entry name" value="LD_TPASE"/>
    <property type="match status" value="1"/>
</dbReference>
<keyword evidence="5" id="KW-0378">Hydrolase</keyword>
<evidence type="ECO:0000313" key="12">
    <source>
        <dbReference type="Proteomes" id="UP000537592"/>
    </source>
</evidence>
<dbReference type="GO" id="GO:0018104">
    <property type="term" value="P:peptidoglycan-protein cross-linking"/>
    <property type="evidence" value="ECO:0007669"/>
    <property type="project" value="TreeGrafter"/>
</dbReference>
<name>A0A7W5Z5C7_9HYPH</name>
<evidence type="ECO:0000256" key="7">
    <source>
        <dbReference type="ARBA" id="ARBA00022984"/>
    </source>
</evidence>
<comment type="similarity">
    <text evidence="2">Belongs to the YkuD family.</text>
</comment>
<proteinExistence type="inferred from homology"/>
<feature type="domain" description="L,D-TPase catalytic" evidence="10">
    <location>
        <begin position="77"/>
        <end position="214"/>
    </location>
</feature>
<evidence type="ECO:0000256" key="4">
    <source>
        <dbReference type="ARBA" id="ARBA00022679"/>
    </source>
</evidence>
<sequence>MAMSRRIFVAALPAFLGGCASTLQRSQVQSPHLLPHYVNMYAAINDEPFPIPAPDLSKIDPQFYRQEVAYNSGHAPGTIVVDTHDRFLYLQQENDRALRYGIGVGKAGLEFAGIGVVQHKRAWPRWTPTPNMIAREPERNLPWKNGMEPGPSNPMGARALYLYRNGRDTLYRIHGTNEDWSIGKSISSGCIRLLNPDIIDLHRRVPDGTRVVVLQRGADTVA</sequence>
<dbReference type="Pfam" id="PF03734">
    <property type="entry name" value="YkuD"/>
    <property type="match status" value="1"/>
</dbReference>
<keyword evidence="12" id="KW-1185">Reference proteome</keyword>
<evidence type="ECO:0000259" key="10">
    <source>
        <dbReference type="PROSITE" id="PS52029"/>
    </source>
</evidence>
<keyword evidence="4" id="KW-0808">Transferase</keyword>
<dbReference type="InterPro" id="IPR038063">
    <property type="entry name" value="Transpep_catalytic_dom"/>
</dbReference>
<keyword evidence="3" id="KW-0328">Glycosyltransferase</keyword>
<keyword evidence="11" id="KW-0449">Lipoprotein</keyword>
<dbReference type="Gene3D" id="2.40.440.10">
    <property type="entry name" value="L,D-transpeptidase catalytic domain-like"/>
    <property type="match status" value="1"/>
</dbReference>
<evidence type="ECO:0000256" key="9">
    <source>
        <dbReference type="PROSITE-ProRule" id="PRU01373"/>
    </source>
</evidence>
<dbReference type="GO" id="GO:0071972">
    <property type="term" value="F:peptidoglycan L,D-transpeptidase activity"/>
    <property type="evidence" value="ECO:0007669"/>
    <property type="project" value="TreeGrafter"/>
</dbReference>
<evidence type="ECO:0000256" key="5">
    <source>
        <dbReference type="ARBA" id="ARBA00022801"/>
    </source>
</evidence>
<dbReference type="RefSeq" id="WP_183753500.1">
    <property type="nucleotide sequence ID" value="NZ_JACICC010000006.1"/>
</dbReference>
<dbReference type="GO" id="GO:0005576">
    <property type="term" value="C:extracellular region"/>
    <property type="evidence" value="ECO:0007669"/>
    <property type="project" value="TreeGrafter"/>
</dbReference>
<feature type="active site" description="Proton donor/acceptor" evidence="9">
    <location>
        <position position="174"/>
    </location>
</feature>
<dbReference type="CDD" id="cd16913">
    <property type="entry name" value="YkuD_like"/>
    <property type="match status" value="1"/>
</dbReference>
<dbReference type="InterPro" id="IPR050979">
    <property type="entry name" value="LD-transpeptidase"/>
</dbReference>